<gene>
    <name evidence="9" type="primary">yut</name>
    <name evidence="9" type="ORF">H7J73_18440</name>
</gene>
<comment type="subcellular location">
    <subcellularLocation>
        <location evidence="1">Cell membrane</location>
        <topology evidence="1">Multi-pass membrane protein</topology>
    </subcellularLocation>
</comment>
<evidence type="ECO:0000313" key="10">
    <source>
        <dbReference type="Proteomes" id="UP001526201"/>
    </source>
</evidence>
<dbReference type="PIRSF" id="PIRSF016502">
    <property type="entry name" value="Urea_transporter"/>
    <property type="match status" value="1"/>
</dbReference>
<feature type="transmembrane region" description="Helical" evidence="8">
    <location>
        <begin position="224"/>
        <end position="244"/>
    </location>
</feature>
<dbReference type="PANTHER" id="PTHR10464:SF4">
    <property type="entry name" value="UREA TRANSPORTER"/>
    <property type="match status" value="1"/>
</dbReference>
<proteinExistence type="inferred from homology"/>
<feature type="transmembrane region" description="Helical" evidence="8">
    <location>
        <begin position="196"/>
        <end position="217"/>
    </location>
</feature>
<evidence type="ECO:0000256" key="5">
    <source>
        <dbReference type="ARBA" id="ARBA00022989"/>
    </source>
</evidence>
<protein>
    <submittedName>
        <fullName evidence="9">Urea transporter</fullName>
    </submittedName>
</protein>
<feature type="transmembrane region" description="Helical" evidence="8">
    <location>
        <begin position="250"/>
        <end position="268"/>
    </location>
</feature>
<dbReference type="EMBL" id="JACKTY010000031">
    <property type="protein sequence ID" value="MCV7227996.1"/>
    <property type="molecule type" value="Genomic_DNA"/>
</dbReference>
<evidence type="ECO:0000256" key="6">
    <source>
        <dbReference type="ARBA" id="ARBA00023136"/>
    </source>
</evidence>
<comment type="similarity">
    <text evidence="2">Belongs to the urea transporter family.</text>
</comment>
<evidence type="ECO:0000256" key="1">
    <source>
        <dbReference type="ARBA" id="ARBA00004651"/>
    </source>
</evidence>
<keyword evidence="6 8" id="KW-0472">Membrane</keyword>
<evidence type="ECO:0000256" key="2">
    <source>
        <dbReference type="ARBA" id="ARBA00005914"/>
    </source>
</evidence>
<feature type="transmembrane region" description="Helical" evidence="8">
    <location>
        <begin position="299"/>
        <end position="317"/>
    </location>
</feature>
<dbReference type="InterPro" id="IPR017807">
    <property type="entry name" value="Urea_transporter_bac"/>
</dbReference>
<accession>A0ABT3CF19</accession>
<dbReference type="InterPro" id="IPR004937">
    <property type="entry name" value="Urea_transporter"/>
</dbReference>
<feature type="transmembrane region" description="Helical" evidence="8">
    <location>
        <begin position="275"/>
        <end position="293"/>
    </location>
</feature>
<reference evidence="9 10" key="1">
    <citation type="journal article" date="2022" name="BMC Genomics">
        <title>Comparative genome analysis of mycobacteria focusing on tRNA and non-coding RNA.</title>
        <authorList>
            <person name="Behra P.R.K."/>
            <person name="Pettersson B.M.F."/>
            <person name="Ramesh M."/>
            <person name="Das S."/>
            <person name="Dasgupta S."/>
            <person name="Kirsebom L.A."/>
        </authorList>
    </citation>
    <scope>NUCLEOTIDE SEQUENCE [LARGE SCALE GENOMIC DNA]</scope>
    <source>
        <strain evidence="9 10">DSM 44078</strain>
    </source>
</reference>
<name>A0ABT3CF19_9MYCO</name>
<evidence type="ECO:0000256" key="3">
    <source>
        <dbReference type="ARBA" id="ARBA00022475"/>
    </source>
</evidence>
<keyword evidence="4 8" id="KW-0812">Transmembrane</keyword>
<feature type="transmembrane region" description="Helical" evidence="8">
    <location>
        <begin position="35"/>
        <end position="52"/>
    </location>
</feature>
<keyword evidence="5 8" id="KW-1133">Transmembrane helix</keyword>
<dbReference type="PANTHER" id="PTHR10464">
    <property type="entry name" value="UREA TRANSPORTER"/>
    <property type="match status" value="1"/>
</dbReference>
<feature type="transmembrane region" description="Helical" evidence="8">
    <location>
        <begin position="138"/>
        <end position="158"/>
    </location>
</feature>
<dbReference type="InterPro" id="IPR029020">
    <property type="entry name" value="Ammonium/urea_transptr"/>
</dbReference>
<keyword evidence="3" id="KW-1003">Cell membrane</keyword>
<dbReference type="Gene3D" id="1.10.3430.10">
    <property type="entry name" value="Ammonium transporter AmtB like domains"/>
    <property type="match status" value="1"/>
</dbReference>
<feature type="transmembrane region" description="Helical" evidence="8">
    <location>
        <begin position="88"/>
        <end position="105"/>
    </location>
</feature>
<dbReference type="Proteomes" id="UP001526201">
    <property type="component" value="Unassembled WGS sequence"/>
</dbReference>
<feature type="transmembrane region" description="Helical" evidence="8">
    <location>
        <begin position="58"/>
        <end position="76"/>
    </location>
</feature>
<evidence type="ECO:0000256" key="7">
    <source>
        <dbReference type="SAM" id="MobiDB-lite"/>
    </source>
</evidence>
<dbReference type="RefSeq" id="WP_264069050.1">
    <property type="nucleotide sequence ID" value="NZ_JACKTY010000031.1"/>
</dbReference>
<evidence type="ECO:0000313" key="9">
    <source>
        <dbReference type="EMBL" id="MCV7227996.1"/>
    </source>
</evidence>
<dbReference type="Pfam" id="PF03253">
    <property type="entry name" value="UT"/>
    <property type="match status" value="1"/>
</dbReference>
<evidence type="ECO:0000256" key="8">
    <source>
        <dbReference type="SAM" id="Phobius"/>
    </source>
</evidence>
<dbReference type="NCBIfam" id="TIGR03441">
    <property type="entry name" value="urea_trans_yut"/>
    <property type="match status" value="1"/>
</dbReference>
<feature type="region of interest" description="Disordered" evidence="7">
    <location>
        <begin position="331"/>
        <end position="358"/>
    </location>
</feature>
<keyword evidence="10" id="KW-1185">Reference proteome</keyword>
<sequence>MGLGTRWTQFRPRGRVATFADLNFKGAGQVFFQENSLTGVLFLAGIAYGAVVAKTPQVLLGAVIGLLVSTITAIALQPDEPSLRKGLYGYNGVLVGAALPTFLGITPMLWFYLVVASAASTVVFMATATVCKTWGVPALTFPFNLVNWIFLMGAFQFMRLRTTDLNPGQFPSQVTGAAAHVNITPGFLVEALLKNIAQVFLINNAITGAIFVVALVVSSVWAGVFALGGSALAIGASLAMGAPAPDIHSGLYGFSAVLTAVALGCVFYRPSPRVTVFAIFGVLVTVAIHSMLVSALTPVSLPPGTAPFVFATWLFLLPKKRFDPVQHEHLAGGAAEPSPLARATTSKSVNPLHEKENQ</sequence>
<comment type="caution">
    <text evidence="9">The sequence shown here is derived from an EMBL/GenBank/DDBJ whole genome shotgun (WGS) entry which is preliminary data.</text>
</comment>
<organism evidence="9 10">
    <name type="scientific">Mycolicibacterium komossense</name>
    <dbReference type="NCBI Taxonomy" id="1779"/>
    <lineage>
        <taxon>Bacteria</taxon>
        <taxon>Bacillati</taxon>
        <taxon>Actinomycetota</taxon>
        <taxon>Actinomycetes</taxon>
        <taxon>Mycobacteriales</taxon>
        <taxon>Mycobacteriaceae</taxon>
        <taxon>Mycolicibacterium</taxon>
    </lineage>
</organism>
<evidence type="ECO:0000256" key="4">
    <source>
        <dbReference type="ARBA" id="ARBA00022692"/>
    </source>
</evidence>